<comment type="caution">
    <text evidence="2">The sequence shown here is derived from an EMBL/GenBank/DDBJ whole genome shotgun (WGS) entry which is preliminary data.</text>
</comment>
<feature type="compositionally biased region" description="Basic and acidic residues" evidence="1">
    <location>
        <begin position="22"/>
        <end position="32"/>
    </location>
</feature>
<evidence type="ECO:0000313" key="2">
    <source>
        <dbReference type="EMBL" id="KAL3308384.1"/>
    </source>
</evidence>
<sequence length="184" mass="20250">MFASQGTSYQMMTEAAAGTPRDLMRDQAEQSKPKQLLLETWHSETDYGDSSGVRRSHQTLTGPKGKVVLAGEDSSRAISPRMRSVLTPSPSTDFVRTQLVSGQAEGTVERVPSERYQRSLRSDRTEVQILASSSGLIQESLQERVREVPVQLVTSPLEQETHGDNFFSARGLAAANSSASMYRE</sequence>
<dbReference type="AlphaFoldDB" id="A0ABD2PLM0"/>
<dbReference type="Proteomes" id="UP001626550">
    <property type="component" value="Unassembled WGS sequence"/>
</dbReference>
<keyword evidence="3" id="KW-1185">Reference proteome</keyword>
<gene>
    <name evidence="2" type="ORF">Ciccas_013086</name>
</gene>
<name>A0ABD2PLM0_9PLAT</name>
<dbReference type="EMBL" id="JBJKFK010005328">
    <property type="protein sequence ID" value="KAL3308384.1"/>
    <property type="molecule type" value="Genomic_DNA"/>
</dbReference>
<protein>
    <submittedName>
        <fullName evidence="2">Uncharacterized protein</fullName>
    </submittedName>
</protein>
<proteinExistence type="predicted"/>
<evidence type="ECO:0000313" key="3">
    <source>
        <dbReference type="Proteomes" id="UP001626550"/>
    </source>
</evidence>
<reference evidence="2 3" key="1">
    <citation type="submission" date="2024-11" db="EMBL/GenBank/DDBJ databases">
        <title>Adaptive evolution of stress response genes in parasites aligns with host niche diversity.</title>
        <authorList>
            <person name="Hahn C."/>
            <person name="Resl P."/>
        </authorList>
    </citation>
    <scope>NUCLEOTIDE SEQUENCE [LARGE SCALE GENOMIC DNA]</scope>
    <source>
        <strain evidence="2">EGGRZ-B1_66</strain>
        <tissue evidence="2">Body</tissue>
    </source>
</reference>
<evidence type="ECO:0000256" key="1">
    <source>
        <dbReference type="SAM" id="MobiDB-lite"/>
    </source>
</evidence>
<accession>A0ABD2PLM0</accession>
<feature type="region of interest" description="Disordered" evidence="1">
    <location>
        <begin position="1"/>
        <end position="68"/>
    </location>
</feature>
<organism evidence="2 3">
    <name type="scientific">Cichlidogyrus casuarinus</name>
    <dbReference type="NCBI Taxonomy" id="1844966"/>
    <lineage>
        <taxon>Eukaryota</taxon>
        <taxon>Metazoa</taxon>
        <taxon>Spiralia</taxon>
        <taxon>Lophotrochozoa</taxon>
        <taxon>Platyhelminthes</taxon>
        <taxon>Monogenea</taxon>
        <taxon>Monopisthocotylea</taxon>
        <taxon>Dactylogyridea</taxon>
        <taxon>Ancyrocephalidae</taxon>
        <taxon>Cichlidogyrus</taxon>
    </lineage>
</organism>
<feature type="compositionally biased region" description="Polar residues" evidence="1">
    <location>
        <begin position="1"/>
        <end position="11"/>
    </location>
</feature>